<evidence type="ECO:0000256" key="4">
    <source>
        <dbReference type="ARBA" id="ARBA00023136"/>
    </source>
</evidence>
<dbReference type="SMART" id="SM00303">
    <property type="entry name" value="GPS"/>
    <property type="match status" value="1"/>
</dbReference>
<dbReference type="GO" id="GO:0004930">
    <property type="term" value="F:G protein-coupled receptor activity"/>
    <property type="evidence" value="ECO:0007669"/>
    <property type="project" value="TreeGrafter"/>
</dbReference>
<reference evidence="8" key="1">
    <citation type="submission" date="2018-11" db="EMBL/GenBank/DDBJ databases">
        <authorList>
            <person name="Alioto T."/>
            <person name="Alioto T."/>
        </authorList>
    </citation>
    <scope>NUCLEOTIDE SEQUENCE</scope>
</reference>
<dbReference type="GO" id="GO:0007189">
    <property type="term" value="P:adenylate cyclase-activating G protein-coupled receptor signaling pathway"/>
    <property type="evidence" value="ECO:0007669"/>
    <property type="project" value="TreeGrafter"/>
</dbReference>
<comment type="subcellular location">
    <subcellularLocation>
        <location evidence="1">Membrane</location>
    </subcellularLocation>
</comment>
<keyword evidence="2 6" id="KW-0812">Transmembrane</keyword>
<evidence type="ECO:0000259" key="7">
    <source>
        <dbReference type="PROSITE" id="PS50221"/>
    </source>
</evidence>
<keyword evidence="4 6" id="KW-0472">Membrane</keyword>
<keyword evidence="5" id="KW-1015">Disulfide bond</keyword>
<feature type="transmembrane region" description="Helical" evidence="6">
    <location>
        <begin position="51"/>
        <end position="74"/>
    </location>
</feature>
<dbReference type="InterPro" id="IPR057244">
    <property type="entry name" value="GAIN_B"/>
</dbReference>
<evidence type="ECO:0000256" key="2">
    <source>
        <dbReference type="ARBA" id="ARBA00022692"/>
    </source>
</evidence>
<name>A0A8B6CX33_MYTGA</name>
<dbReference type="PROSITE" id="PS50221">
    <property type="entry name" value="GAIN_B"/>
    <property type="match status" value="1"/>
</dbReference>
<dbReference type="InterPro" id="IPR046338">
    <property type="entry name" value="GAIN_dom_sf"/>
</dbReference>
<dbReference type="EMBL" id="UYJE01002375">
    <property type="protein sequence ID" value="VDI10226.1"/>
    <property type="molecule type" value="Genomic_DNA"/>
</dbReference>
<feature type="non-terminal residue" evidence="8">
    <location>
        <position position="1"/>
    </location>
</feature>
<keyword evidence="3 6" id="KW-1133">Transmembrane helix</keyword>
<dbReference type="GO" id="GO:0005886">
    <property type="term" value="C:plasma membrane"/>
    <property type="evidence" value="ECO:0007669"/>
    <property type="project" value="TreeGrafter"/>
</dbReference>
<gene>
    <name evidence="8" type="ORF">MGAL_10B077263</name>
</gene>
<dbReference type="Proteomes" id="UP000596742">
    <property type="component" value="Unassembled WGS sequence"/>
</dbReference>
<accession>A0A8B6CX33</accession>
<feature type="non-terminal residue" evidence="8">
    <location>
        <position position="75"/>
    </location>
</feature>
<comment type="caution">
    <text evidence="8">The sequence shown here is derived from an EMBL/GenBank/DDBJ whole genome shotgun (WGS) entry which is preliminary data.</text>
</comment>
<dbReference type="InterPro" id="IPR000203">
    <property type="entry name" value="GPS"/>
</dbReference>
<evidence type="ECO:0000256" key="6">
    <source>
        <dbReference type="SAM" id="Phobius"/>
    </source>
</evidence>
<dbReference type="Gene3D" id="2.60.220.50">
    <property type="match status" value="1"/>
</dbReference>
<keyword evidence="9" id="KW-1185">Reference proteome</keyword>
<organism evidence="8 9">
    <name type="scientific">Mytilus galloprovincialis</name>
    <name type="common">Mediterranean mussel</name>
    <dbReference type="NCBI Taxonomy" id="29158"/>
    <lineage>
        <taxon>Eukaryota</taxon>
        <taxon>Metazoa</taxon>
        <taxon>Spiralia</taxon>
        <taxon>Lophotrochozoa</taxon>
        <taxon>Mollusca</taxon>
        <taxon>Bivalvia</taxon>
        <taxon>Autobranchia</taxon>
        <taxon>Pteriomorphia</taxon>
        <taxon>Mytilida</taxon>
        <taxon>Mytiloidea</taxon>
        <taxon>Mytilidae</taxon>
        <taxon>Mytilinae</taxon>
        <taxon>Mytilus</taxon>
    </lineage>
</organism>
<sequence>NTTNGAWSSFGSRVVESTDSYTICEYNHTTNFAMLMSPGRTPSIHHFPLSLISSIGCGISILCLLVTILIYSVLW</sequence>
<evidence type="ECO:0000256" key="5">
    <source>
        <dbReference type="ARBA" id="ARBA00023157"/>
    </source>
</evidence>
<protein>
    <recommendedName>
        <fullName evidence="7">GAIN-B domain-containing protein</fullName>
    </recommendedName>
</protein>
<proteinExistence type="predicted"/>
<evidence type="ECO:0000313" key="9">
    <source>
        <dbReference type="Proteomes" id="UP000596742"/>
    </source>
</evidence>
<dbReference type="PANTHER" id="PTHR12011:SF347">
    <property type="entry name" value="FI21270P1-RELATED"/>
    <property type="match status" value="1"/>
</dbReference>
<dbReference type="AlphaFoldDB" id="A0A8B6CX33"/>
<evidence type="ECO:0000313" key="8">
    <source>
        <dbReference type="EMBL" id="VDI10226.1"/>
    </source>
</evidence>
<evidence type="ECO:0000256" key="3">
    <source>
        <dbReference type="ARBA" id="ARBA00022989"/>
    </source>
</evidence>
<dbReference type="Pfam" id="PF01825">
    <property type="entry name" value="GPS"/>
    <property type="match status" value="1"/>
</dbReference>
<feature type="domain" description="GAIN-B" evidence="7">
    <location>
        <begin position="1"/>
        <end position="42"/>
    </location>
</feature>
<dbReference type="OrthoDB" id="6160965at2759"/>
<dbReference type="PANTHER" id="PTHR12011">
    <property type="entry name" value="ADHESION G-PROTEIN COUPLED RECEPTOR"/>
    <property type="match status" value="1"/>
</dbReference>
<evidence type="ECO:0000256" key="1">
    <source>
        <dbReference type="ARBA" id="ARBA00004370"/>
    </source>
</evidence>